<accession>X6MB06</accession>
<evidence type="ECO:0000313" key="1">
    <source>
        <dbReference type="EMBL" id="ETO10220.1"/>
    </source>
</evidence>
<dbReference type="InterPro" id="IPR007438">
    <property type="entry name" value="DUF488"/>
</dbReference>
<comment type="caution">
    <text evidence="1">The sequence shown here is derived from an EMBL/GenBank/DDBJ whole genome shotgun (WGS) entry which is preliminary data.</text>
</comment>
<dbReference type="InterPro" id="IPR009097">
    <property type="entry name" value="Cyclic_Pdiesterase"/>
</dbReference>
<reference evidence="1 2" key="1">
    <citation type="journal article" date="2013" name="Curr. Biol.">
        <title>The Genome of the Foraminiferan Reticulomyxa filosa.</title>
        <authorList>
            <person name="Glockner G."/>
            <person name="Hulsmann N."/>
            <person name="Schleicher M."/>
            <person name="Noegel A.A."/>
            <person name="Eichinger L."/>
            <person name="Gallinger C."/>
            <person name="Pawlowski J."/>
            <person name="Sierra R."/>
            <person name="Euteneuer U."/>
            <person name="Pillet L."/>
            <person name="Moustafa A."/>
            <person name="Platzer M."/>
            <person name="Groth M."/>
            <person name="Szafranski K."/>
            <person name="Schliwa M."/>
        </authorList>
    </citation>
    <scope>NUCLEOTIDE SEQUENCE [LARGE SCALE GENOMIC DNA]</scope>
</reference>
<dbReference type="Pfam" id="PF13563">
    <property type="entry name" value="2_5_RNA_ligase2"/>
    <property type="match status" value="1"/>
</dbReference>
<evidence type="ECO:0000313" key="2">
    <source>
        <dbReference type="Proteomes" id="UP000023152"/>
    </source>
</evidence>
<dbReference type="Proteomes" id="UP000023152">
    <property type="component" value="Unassembled WGS sequence"/>
</dbReference>
<dbReference type="PANTHER" id="PTHR37474:SF1">
    <property type="entry name" value="2'-5' RNA LIGASE FAMILY PROTEIN"/>
    <property type="match status" value="1"/>
</dbReference>
<protein>
    <submittedName>
        <fullName evidence="1">Uncharacterized protein</fullName>
    </submittedName>
</protein>
<dbReference type="EMBL" id="ASPP01023583">
    <property type="protein sequence ID" value="ETO10220.1"/>
    <property type="molecule type" value="Genomic_DNA"/>
</dbReference>
<organism evidence="1 2">
    <name type="scientific">Reticulomyxa filosa</name>
    <dbReference type="NCBI Taxonomy" id="46433"/>
    <lineage>
        <taxon>Eukaryota</taxon>
        <taxon>Sar</taxon>
        <taxon>Rhizaria</taxon>
        <taxon>Retaria</taxon>
        <taxon>Foraminifera</taxon>
        <taxon>Monothalamids</taxon>
        <taxon>Reticulomyxidae</taxon>
        <taxon>Reticulomyxa</taxon>
    </lineage>
</organism>
<name>X6MB06_RETFI</name>
<dbReference type="PANTHER" id="PTHR37474">
    <property type="entry name" value="RNA LIGASE/CYCLIC NUCLEOTIDE PHOSPHODIESTERASE"/>
    <property type="match status" value="1"/>
</dbReference>
<dbReference type="OrthoDB" id="10263155at2759"/>
<keyword evidence="2" id="KW-1185">Reference proteome</keyword>
<proteinExistence type="predicted"/>
<dbReference type="Pfam" id="PF04343">
    <property type="entry name" value="DUF488"/>
    <property type="match status" value="1"/>
</dbReference>
<dbReference type="AlphaFoldDB" id="X6MB06"/>
<gene>
    <name evidence="1" type="ORF">RFI_27156</name>
</gene>
<dbReference type="Gene3D" id="3.90.1140.10">
    <property type="entry name" value="Cyclic phosphodiesterase"/>
    <property type="match status" value="1"/>
</dbReference>
<dbReference type="SUPFAM" id="SSF55144">
    <property type="entry name" value="LigT-like"/>
    <property type="match status" value="1"/>
</dbReference>
<sequence>MSSHPWNIYTIGHSNYPVSKFVDVLKEHKIATVVDIRAAPFSRNAPDYGIKSLQSLCGQNQINYEWKGDLLGGKHKYQQLMKKLRNESECKLLIESIFKSIKHPCVLLCSEWNVNNCHRKDISDALLQWGICKSVQHLWLSSDHSNAFCKEHQVAINELPKDKEKTHDQSKKKQVNPLYMTPNHRFELSNFFFFFRKFFNIFQGFFFFFLQRVVPWKISRDDLLVKSAACLIPDESLWGPIQEIRKKYDKSYHRWMPHINFLYPFVSPDLFEWHTKEFITEKLKNIKPFEIEFSEFSYFDQQPSEKVPDPDVYVFLLPKESPQNSVQHLYDTLIALYPICHSKKNKDQFHAHLTVGQFKRSEVRKWVDEFNKSWKKVSWKVTHLSLISRPDFDTPFDVKIKIPLGDQ</sequence>